<feature type="non-terminal residue" evidence="2">
    <location>
        <position position="213"/>
    </location>
</feature>
<dbReference type="OrthoDB" id="427518at2759"/>
<dbReference type="AlphaFoldDB" id="A0A1Y1YV48"/>
<comment type="caution">
    <text evidence="2">The sequence shown here is derived from an EMBL/GenBank/DDBJ whole genome shotgun (WGS) entry which is preliminary data.</text>
</comment>
<dbReference type="EMBL" id="MCFA01000164">
    <property type="protein sequence ID" value="ORY01902.1"/>
    <property type="molecule type" value="Genomic_DNA"/>
</dbReference>
<dbReference type="Proteomes" id="UP000193144">
    <property type="component" value="Unassembled WGS sequence"/>
</dbReference>
<feature type="domain" description="DUF7068" evidence="1">
    <location>
        <begin position="52"/>
        <end position="84"/>
    </location>
</feature>
<sequence length="213" mass="24503">IKELLSQPNVIITSRPSSKLLVGLHTINIKLETIGFYPNQVNEYLERTFSAQANKVQLFLQSRLLIQDLVRIPIQLDALCISWSGGLGSEMKFDTITAVYRAIEDSLWKKDILRLGKAHEGKPITEFLIQDCDPSGIKDLVKDEINFLEDFAFTGLHNDIIDFESTHRNVISRHFKPPMTLLDKTLPRLSFLRTSDLSPEHRNRSYHFLHLTF</sequence>
<organism evidence="2 3">
    <name type="scientific">Clohesyomyces aquaticus</name>
    <dbReference type="NCBI Taxonomy" id="1231657"/>
    <lineage>
        <taxon>Eukaryota</taxon>
        <taxon>Fungi</taxon>
        <taxon>Dikarya</taxon>
        <taxon>Ascomycota</taxon>
        <taxon>Pezizomycotina</taxon>
        <taxon>Dothideomycetes</taxon>
        <taxon>Pleosporomycetidae</taxon>
        <taxon>Pleosporales</taxon>
        <taxon>Lindgomycetaceae</taxon>
        <taxon>Clohesyomyces</taxon>
    </lineage>
</organism>
<name>A0A1Y1YV48_9PLEO</name>
<protein>
    <recommendedName>
        <fullName evidence="1">DUF7068 domain-containing protein</fullName>
    </recommendedName>
</protein>
<gene>
    <name evidence="2" type="ORF">BCR34DRAFT_440372</name>
</gene>
<reference evidence="2 3" key="1">
    <citation type="submission" date="2016-07" db="EMBL/GenBank/DDBJ databases">
        <title>Pervasive Adenine N6-methylation of Active Genes in Fungi.</title>
        <authorList>
            <consortium name="DOE Joint Genome Institute"/>
            <person name="Mondo S.J."/>
            <person name="Dannebaum R.O."/>
            <person name="Kuo R.C."/>
            <person name="Labutti K."/>
            <person name="Haridas S."/>
            <person name="Kuo A."/>
            <person name="Salamov A."/>
            <person name="Ahrendt S.R."/>
            <person name="Lipzen A."/>
            <person name="Sullivan W."/>
            <person name="Andreopoulos W.B."/>
            <person name="Clum A."/>
            <person name="Lindquist E."/>
            <person name="Daum C."/>
            <person name="Ramamoorthy G.K."/>
            <person name="Gryganskyi A."/>
            <person name="Culley D."/>
            <person name="Magnuson J.K."/>
            <person name="James T.Y."/>
            <person name="O'Malley M.A."/>
            <person name="Stajich J.E."/>
            <person name="Spatafora J.W."/>
            <person name="Visel A."/>
            <person name="Grigoriev I.V."/>
        </authorList>
    </citation>
    <scope>NUCLEOTIDE SEQUENCE [LARGE SCALE GENOMIC DNA]</scope>
    <source>
        <strain evidence="2 3">CBS 115471</strain>
    </source>
</reference>
<dbReference type="STRING" id="1231657.A0A1Y1YV48"/>
<feature type="non-terminal residue" evidence="2">
    <location>
        <position position="1"/>
    </location>
</feature>
<dbReference type="InterPro" id="IPR055496">
    <property type="entry name" value="DUF7068"/>
</dbReference>
<evidence type="ECO:0000259" key="1">
    <source>
        <dbReference type="Pfam" id="PF23238"/>
    </source>
</evidence>
<accession>A0A1Y1YV48</accession>
<dbReference type="Pfam" id="PF23238">
    <property type="entry name" value="DUF7068"/>
    <property type="match status" value="1"/>
</dbReference>
<evidence type="ECO:0000313" key="3">
    <source>
        <dbReference type="Proteomes" id="UP000193144"/>
    </source>
</evidence>
<proteinExistence type="predicted"/>
<keyword evidence="3" id="KW-1185">Reference proteome</keyword>
<evidence type="ECO:0000313" key="2">
    <source>
        <dbReference type="EMBL" id="ORY01902.1"/>
    </source>
</evidence>